<dbReference type="eggNOG" id="KOG3798">
    <property type="taxonomic scope" value="Eukaryota"/>
</dbReference>
<feature type="region of interest" description="Disordered" evidence="1">
    <location>
        <begin position="141"/>
        <end position="191"/>
    </location>
</feature>
<evidence type="ECO:0000313" key="3">
    <source>
        <dbReference type="EMBL" id="CBQ73212.1"/>
    </source>
</evidence>
<dbReference type="OrthoDB" id="332863at2759"/>
<protein>
    <recommendedName>
        <fullName evidence="2">Metallo-beta-lactamase domain-containing protein</fullName>
    </recommendedName>
</protein>
<feature type="domain" description="Metallo-beta-lactamase" evidence="2">
    <location>
        <begin position="361"/>
        <end position="434"/>
    </location>
</feature>
<evidence type="ECO:0000259" key="2">
    <source>
        <dbReference type="Pfam" id="PF12706"/>
    </source>
</evidence>
<feature type="region of interest" description="Disordered" evidence="1">
    <location>
        <begin position="438"/>
        <end position="492"/>
    </location>
</feature>
<accession>E7A155</accession>
<feature type="compositionally biased region" description="Basic and acidic residues" evidence="1">
    <location>
        <begin position="145"/>
        <end position="173"/>
    </location>
</feature>
<gene>
    <name evidence="3" type="ORF">sr13872</name>
</gene>
<dbReference type="InterPro" id="IPR036866">
    <property type="entry name" value="RibonucZ/Hydroxyglut_hydro"/>
</dbReference>
<dbReference type="Proteomes" id="UP000008867">
    <property type="component" value="Chromosome 7"/>
</dbReference>
<dbReference type="VEuPathDB" id="FungiDB:sr13872"/>
<name>E7A155_SPORE</name>
<dbReference type="SUPFAM" id="SSF56281">
    <property type="entry name" value="Metallo-hydrolase/oxidoreductase"/>
    <property type="match status" value="1"/>
</dbReference>
<evidence type="ECO:0000313" key="4">
    <source>
        <dbReference type="Proteomes" id="UP000008867"/>
    </source>
</evidence>
<dbReference type="HOGENOM" id="CLU_020884_4_0_1"/>
<feature type="region of interest" description="Disordered" evidence="1">
    <location>
        <begin position="15"/>
        <end position="68"/>
    </location>
</feature>
<reference evidence="3 4" key="1">
    <citation type="journal article" date="2010" name="Science">
        <title>Pathogenicity determinants in smut fungi revealed by genome comparison.</title>
        <authorList>
            <person name="Schirawski J."/>
            <person name="Mannhaupt G."/>
            <person name="Muench K."/>
            <person name="Brefort T."/>
            <person name="Schipper K."/>
            <person name="Doehlemann G."/>
            <person name="Di Stasio M."/>
            <person name="Roessel N."/>
            <person name="Mendoza-Mendoza A."/>
            <person name="Pester D."/>
            <person name="Mueller O."/>
            <person name="Winterberg B."/>
            <person name="Meyer E."/>
            <person name="Ghareeb H."/>
            <person name="Wollenberg T."/>
            <person name="Muensterkoetter M."/>
            <person name="Wong P."/>
            <person name="Walter M."/>
            <person name="Stukenbrock E."/>
            <person name="Gueldener U."/>
            <person name="Kahmann R."/>
        </authorList>
    </citation>
    <scope>NUCLEOTIDE SEQUENCE [LARGE SCALE GENOMIC DNA]</scope>
    <source>
        <strain evidence="4">SRZ2</strain>
    </source>
</reference>
<dbReference type="Gene3D" id="3.60.15.10">
    <property type="entry name" value="Ribonuclease Z/Hydroxyacylglutathione hydrolase-like"/>
    <property type="match status" value="1"/>
</dbReference>
<evidence type="ECO:0000256" key="1">
    <source>
        <dbReference type="SAM" id="MobiDB-lite"/>
    </source>
</evidence>
<organism evidence="3 4">
    <name type="scientific">Sporisorium reilianum (strain SRZ2)</name>
    <name type="common">Maize head smut fungus</name>
    <dbReference type="NCBI Taxonomy" id="999809"/>
    <lineage>
        <taxon>Eukaryota</taxon>
        <taxon>Fungi</taxon>
        <taxon>Dikarya</taxon>
        <taxon>Basidiomycota</taxon>
        <taxon>Ustilaginomycotina</taxon>
        <taxon>Ustilaginomycetes</taxon>
        <taxon>Ustilaginales</taxon>
        <taxon>Ustilaginaceae</taxon>
        <taxon>Sporisorium</taxon>
    </lineage>
</organism>
<dbReference type="GO" id="GO:0005737">
    <property type="term" value="C:cytoplasm"/>
    <property type="evidence" value="ECO:0007669"/>
    <property type="project" value="TreeGrafter"/>
</dbReference>
<dbReference type="AlphaFoldDB" id="E7A155"/>
<sequence length="632" mass="67995">MSAASQPLTAKLKLHVTDDGLPPSHHVLAPAPGTTLSSYLPHWNPQPATPTLPQNGHPDQGEDDDGAQGIACLPNSIALVESNKVVRTGFRNPWPSWHKPTVAEVWQGLEWGEDHDPAIDYAMLDADLSSGSVSAADGADVAMDPYKDSRPGTPDIEHASPSRADSRTNDDSRAALPSSWFTPQTVSPTTPYTRQQKIKIASKQLLTIQQPAFDFERGSKLKATWLGHAGVLVQLPPLSGKGEPIRILFDPIFSQRCSPTQIAGPIRSYAAPCAVSSLPPIDVVIISHNHYDHLDYDTICQLWAANRERIRFVVPLGNKDWFVGSHAGGEEGLQPTTTSSSSWTFPAAGGVASAATTSNLSIPPERVTELDWWDEVLLAQRGAGDKVMRVVCTPAQHGSGRYGVDANCALWSSWFVEHPGAQTPTRIFFGGDTGCQFHGRSFPPAPPRPVDDPTTASNSTPQSETSTTTDDTTLSPTPTYRGGMRLQPDTDPEDTYPACPAFDEITARLGTPTFLMLPISVGATISFLRSYVPLPDSISPFPRISPGLTAANHMPPWDAVRVFDRMTARVGEAVCLAVHWGTFISGPEEVLKTLGQAKWACVQAGVRFARDGDESGKGKTFVALSHGASITL</sequence>
<dbReference type="PANTHER" id="PTHR15032:SF27">
    <property type="entry name" value="N-ACYL-PHOSPHATIDYLETHANOLAMINE-HYDROLYZING PHOSPHOLIPASE D"/>
    <property type="match status" value="1"/>
</dbReference>
<feature type="compositionally biased region" description="Low complexity" evidence="1">
    <location>
        <begin position="452"/>
        <end position="479"/>
    </location>
</feature>
<dbReference type="GO" id="GO:0070292">
    <property type="term" value="P:N-acylphosphatidylethanolamine metabolic process"/>
    <property type="evidence" value="ECO:0007669"/>
    <property type="project" value="TreeGrafter"/>
</dbReference>
<feature type="domain" description="Metallo-beta-lactamase" evidence="2">
    <location>
        <begin position="246"/>
        <end position="317"/>
    </location>
</feature>
<keyword evidence="4" id="KW-1185">Reference proteome</keyword>
<proteinExistence type="predicted"/>
<dbReference type="GO" id="GO:0070290">
    <property type="term" value="F:N-acylphosphatidylethanolamine-specific phospholipase D activity"/>
    <property type="evidence" value="ECO:0007669"/>
    <property type="project" value="TreeGrafter"/>
</dbReference>
<dbReference type="EMBL" id="FQ311472">
    <property type="protein sequence ID" value="CBQ73212.1"/>
    <property type="molecule type" value="Genomic_DNA"/>
</dbReference>
<feature type="compositionally biased region" description="Polar residues" evidence="1">
    <location>
        <begin position="179"/>
        <end position="191"/>
    </location>
</feature>
<dbReference type="InterPro" id="IPR001279">
    <property type="entry name" value="Metallo-B-lactamas"/>
</dbReference>
<dbReference type="GO" id="GO:0070291">
    <property type="term" value="P:N-acylethanolamine metabolic process"/>
    <property type="evidence" value="ECO:0007669"/>
    <property type="project" value="TreeGrafter"/>
</dbReference>
<dbReference type="PANTHER" id="PTHR15032">
    <property type="entry name" value="N-ACYL-PHOSPHATIDYLETHANOLAMINE-HYDROLYZING PHOSPHOLIPASE D"/>
    <property type="match status" value="1"/>
</dbReference>
<dbReference type="Pfam" id="PF12706">
    <property type="entry name" value="Lactamase_B_2"/>
    <property type="match status" value="2"/>
</dbReference>